<dbReference type="CDD" id="cd08064">
    <property type="entry name" value="MPN_eIF3f"/>
    <property type="match status" value="1"/>
</dbReference>
<reference evidence="6 7" key="1">
    <citation type="submission" date="2023-10" db="EMBL/GenBank/DDBJ databases">
        <authorList>
            <person name="Maclean D."/>
            <person name="Macfadyen A."/>
        </authorList>
    </citation>
    <scope>NUCLEOTIDE SEQUENCE [LARGE SCALE GENOMIC DNA]</scope>
</reference>
<dbReference type="AlphaFoldDB" id="A0AAV1ID34"/>
<gene>
    <name evidence="6" type="ORF">CVIRNUC_006993</name>
</gene>
<dbReference type="GO" id="GO:0008237">
    <property type="term" value="F:metallopeptidase activity"/>
    <property type="evidence" value="ECO:0007669"/>
    <property type="project" value="InterPro"/>
</dbReference>
<dbReference type="InterPro" id="IPR027531">
    <property type="entry name" value="eIF3f"/>
</dbReference>
<dbReference type="Pfam" id="PF13012">
    <property type="entry name" value="MitMem_reg"/>
    <property type="match status" value="1"/>
</dbReference>
<dbReference type="Proteomes" id="UP001314263">
    <property type="component" value="Unassembled WGS sequence"/>
</dbReference>
<comment type="function">
    <text evidence="4">Component of the eukaryotic translation initiation factor 3 (eIF-3) complex, which is involved in protein synthesis of a specialized repertoire of mRNAs and, together with other initiation factors, stimulates binding of mRNA and methionyl-tRNAi to the 40S ribosome. The eIF-3 complex specifically targets and initiates translation of a subset of mRNAs involved in cell proliferation.</text>
</comment>
<dbReference type="GO" id="GO:0003743">
    <property type="term" value="F:translation initiation factor activity"/>
    <property type="evidence" value="ECO:0007669"/>
    <property type="project" value="UniProtKB-UniRule"/>
</dbReference>
<dbReference type="EMBL" id="CAUYUE010000009">
    <property type="protein sequence ID" value="CAK0783793.1"/>
    <property type="molecule type" value="Genomic_DNA"/>
</dbReference>
<proteinExistence type="inferred from homology"/>
<accession>A0AAV1ID34</accession>
<name>A0AAV1ID34_9CHLO</name>
<dbReference type="GO" id="GO:0016282">
    <property type="term" value="C:eukaryotic 43S preinitiation complex"/>
    <property type="evidence" value="ECO:0007669"/>
    <property type="project" value="UniProtKB-UniRule"/>
</dbReference>
<comment type="caution">
    <text evidence="6">The sequence shown here is derived from an EMBL/GenBank/DDBJ whole genome shotgun (WGS) entry which is preliminary data.</text>
</comment>
<comment type="subcellular location">
    <subcellularLocation>
        <location evidence="4">Cytoplasm</location>
    </subcellularLocation>
</comment>
<dbReference type="GO" id="GO:0031369">
    <property type="term" value="F:translation initiation factor binding"/>
    <property type="evidence" value="ECO:0007669"/>
    <property type="project" value="InterPro"/>
</dbReference>
<evidence type="ECO:0000256" key="1">
    <source>
        <dbReference type="ARBA" id="ARBA00022490"/>
    </source>
</evidence>
<keyword evidence="1 4" id="KW-0963">Cytoplasm</keyword>
<evidence type="ECO:0000256" key="4">
    <source>
        <dbReference type="HAMAP-Rule" id="MF_03005"/>
    </source>
</evidence>
<keyword evidence="2 4" id="KW-0396">Initiation factor</keyword>
<dbReference type="PROSITE" id="PS50249">
    <property type="entry name" value="MPN"/>
    <property type="match status" value="1"/>
</dbReference>
<evidence type="ECO:0000313" key="6">
    <source>
        <dbReference type="EMBL" id="CAK0783793.1"/>
    </source>
</evidence>
<keyword evidence="7" id="KW-1185">Reference proteome</keyword>
<dbReference type="GO" id="GO:0033290">
    <property type="term" value="C:eukaryotic 48S preinitiation complex"/>
    <property type="evidence" value="ECO:0007669"/>
    <property type="project" value="UniProtKB-UniRule"/>
</dbReference>
<dbReference type="SMART" id="SM00232">
    <property type="entry name" value="JAB_MPN"/>
    <property type="match status" value="1"/>
</dbReference>
<dbReference type="PANTHER" id="PTHR10540:SF6">
    <property type="entry name" value="EUKARYOTIC TRANSLATION INITIATION FACTOR 3 SUBUNIT F"/>
    <property type="match status" value="1"/>
</dbReference>
<organism evidence="6 7">
    <name type="scientific">Coccomyxa viridis</name>
    <dbReference type="NCBI Taxonomy" id="1274662"/>
    <lineage>
        <taxon>Eukaryota</taxon>
        <taxon>Viridiplantae</taxon>
        <taxon>Chlorophyta</taxon>
        <taxon>core chlorophytes</taxon>
        <taxon>Trebouxiophyceae</taxon>
        <taxon>Trebouxiophyceae incertae sedis</taxon>
        <taxon>Coccomyxaceae</taxon>
        <taxon>Coccomyxa</taxon>
    </lineage>
</organism>
<dbReference type="InterPro" id="IPR037518">
    <property type="entry name" value="MPN"/>
</dbReference>
<dbReference type="PANTHER" id="PTHR10540">
    <property type="entry name" value="EUKARYOTIC TRANSLATION INITIATION FACTOR 3 SUBUNIT F-RELATED"/>
    <property type="match status" value="1"/>
</dbReference>
<comment type="similarity">
    <text evidence="4">Belongs to the eIF-3 subunit F family.</text>
</comment>
<sequence length="280" mass="30785">MAPLNLSNSPAGVSVKLKPLVLFNICDAYIRRNETQQRVIGTLLGHIADGVVYIQNCYAVPHNESNDQVSVDIQHHRTLYDLHHRVNAKEQIVGWYATGSQLTGPDALIQDFYAAECANAVHLTVDTAMDTGSIKISAFVARKLTLGDRLLARKFQEVDCEIDTQEIETVGVDTLKKDGAAPLPRDLDGLQKTLERLQDSLSRAHAYGEEVVAGKKPADISLGRYLADTVTGIPRFEAEEFESMLTDSTQDSLLVMYLSNLVRSHLALADRLGTSTLPLL</sequence>
<evidence type="ECO:0000256" key="2">
    <source>
        <dbReference type="ARBA" id="ARBA00022540"/>
    </source>
</evidence>
<evidence type="ECO:0000313" key="7">
    <source>
        <dbReference type="Proteomes" id="UP001314263"/>
    </source>
</evidence>
<evidence type="ECO:0000256" key="3">
    <source>
        <dbReference type="ARBA" id="ARBA00022917"/>
    </source>
</evidence>
<dbReference type="InterPro" id="IPR024969">
    <property type="entry name" value="EIF3F/CSN6-like_C"/>
</dbReference>
<protein>
    <recommendedName>
        <fullName evidence="4">Eukaryotic translation initiation factor 3 subunit F</fullName>
        <shortName evidence="4">eIF3f</shortName>
    </recommendedName>
    <alternativeName>
        <fullName evidence="4">eIF-3-epsilon</fullName>
    </alternativeName>
</protein>
<comment type="subunit">
    <text evidence="4">Component of the eukaryotic translation initiation factor 3 (eIF-3) complex.</text>
</comment>
<dbReference type="GO" id="GO:0071541">
    <property type="term" value="C:eukaryotic translation initiation factor 3 complex, eIF3m"/>
    <property type="evidence" value="ECO:0007669"/>
    <property type="project" value="TreeGrafter"/>
</dbReference>
<dbReference type="Pfam" id="PF01398">
    <property type="entry name" value="JAB"/>
    <property type="match status" value="1"/>
</dbReference>
<dbReference type="Gene3D" id="3.40.140.10">
    <property type="entry name" value="Cytidine Deaminase, domain 2"/>
    <property type="match status" value="1"/>
</dbReference>
<evidence type="ECO:0000259" key="5">
    <source>
        <dbReference type="PROSITE" id="PS50249"/>
    </source>
</evidence>
<feature type="domain" description="MPN" evidence="5">
    <location>
        <begin position="15"/>
        <end position="145"/>
    </location>
</feature>
<dbReference type="GO" id="GO:0001732">
    <property type="term" value="P:formation of cytoplasmic translation initiation complex"/>
    <property type="evidence" value="ECO:0007669"/>
    <property type="project" value="UniProtKB-UniRule"/>
</dbReference>
<keyword evidence="3 4" id="KW-0648">Protein biosynthesis</keyword>
<dbReference type="InterPro" id="IPR000555">
    <property type="entry name" value="JAMM/MPN+_dom"/>
</dbReference>
<dbReference type="HAMAP" id="MF_03005">
    <property type="entry name" value="eIF3f"/>
    <property type="match status" value="1"/>
</dbReference>